<evidence type="ECO:0000256" key="10">
    <source>
        <dbReference type="RuleBase" id="RU000488"/>
    </source>
</evidence>
<comment type="caution">
    <text evidence="11">The sequence shown here is derived from an EMBL/GenBank/DDBJ whole genome shotgun (WGS) entry which is preliminary data.</text>
</comment>
<dbReference type="Gene3D" id="1.50.40.10">
    <property type="entry name" value="Mitochondrial carrier domain"/>
    <property type="match status" value="2"/>
</dbReference>
<dbReference type="Proteomes" id="UP000663853">
    <property type="component" value="Unassembled WGS sequence"/>
</dbReference>
<evidence type="ECO:0000313" key="11">
    <source>
        <dbReference type="EMBL" id="CAE6482121.1"/>
    </source>
</evidence>
<accession>A0A8H3CKH4</accession>
<proteinExistence type="inferred from homology"/>
<dbReference type="PROSITE" id="PS50920">
    <property type="entry name" value="SOLCAR"/>
    <property type="match status" value="3"/>
</dbReference>
<dbReference type="InterPro" id="IPR049562">
    <property type="entry name" value="SLC25A33/36-like"/>
</dbReference>
<gene>
    <name evidence="11" type="ORF">RDB_LOCUS90305</name>
</gene>
<keyword evidence="4" id="KW-0677">Repeat</keyword>
<comment type="similarity">
    <text evidence="10">Belongs to the mitochondrial carrier (TC 2.A.29) family.</text>
</comment>
<evidence type="ECO:0000256" key="4">
    <source>
        <dbReference type="ARBA" id="ARBA00022737"/>
    </source>
</evidence>
<dbReference type="InterPro" id="IPR023395">
    <property type="entry name" value="MCP_dom_sf"/>
</dbReference>
<evidence type="ECO:0000313" key="12">
    <source>
        <dbReference type="Proteomes" id="UP000663853"/>
    </source>
</evidence>
<keyword evidence="3 9" id="KW-0812">Transmembrane</keyword>
<comment type="subcellular location">
    <subcellularLocation>
        <location evidence="1">Mitochondrion inner membrane</location>
        <topology evidence="1">Multi-pass membrane protein</topology>
    </subcellularLocation>
</comment>
<dbReference type="SUPFAM" id="SSF103506">
    <property type="entry name" value="Mitochondrial carrier"/>
    <property type="match status" value="1"/>
</dbReference>
<keyword evidence="2 10" id="KW-0813">Transport</keyword>
<dbReference type="Pfam" id="PF00153">
    <property type="entry name" value="Mito_carr"/>
    <property type="match status" value="3"/>
</dbReference>
<dbReference type="PRINTS" id="PR00926">
    <property type="entry name" value="MITOCARRIER"/>
</dbReference>
<organism evidence="11 12">
    <name type="scientific">Rhizoctonia solani</name>
    <dbReference type="NCBI Taxonomy" id="456999"/>
    <lineage>
        <taxon>Eukaryota</taxon>
        <taxon>Fungi</taxon>
        <taxon>Dikarya</taxon>
        <taxon>Basidiomycota</taxon>
        <taxon>Agaricomycotina</taxon>
        <taxon>Agaricomycetes</taxon>
        <taxon>Cantharellales</taxon>
        <taxon>Ceratobasidiaceae</taxon>
        <taxon>Rhizoctonia</taxon>
    </lineage>
</organism>
<keyword evidence="5" id="KW-0999">Mitochondrion inner membrane</keyword>
<name>A0A8H3CKH4_9AGAM</name>
<dbReference type="PANTHER" id="PTHR45829">
    <property type="entry name" value="MITOCHONDRIAL CARRIER PROTEIN RIM2"/>
    <property type="match status" value="1"/>
</dbReference>
<protein>
    <recommendedName>
        <fullName evidence="13">Mitochondrial carrier</fullName>
    </recommendedName>
</protein>
<reference evidence="11" key="1">
    <citation type="submission" date="2021-01" db="EMBL/GenBank/DDBJ databases">
        <authorList>
            <person name="Kaushik A."/>
        </authorList>
    </citation>
    <scope>NUCLEOTIDE SEQUENCE</scope>
    <source>
        <strain evidence="11">AG6-10EEA</strain>
    </source>
</reference>
<sequence length="365" mass="39158">MATVANKSTGTGLMPAKSFNHFVAGGLGGMCGAIVTAPLDVVKTRLQSSLYQDVHRTQLGKGGAIIGRARNLLWNFVETGHILRDIYKYEGVPALFKGLGPTLVGVIPARSINFFTYGNGKQIIAREFNGGQENTIVHLSAAAFAGVITSVCTNPIWVVKTRLQLATEIRIAEPALSLATSGGPAASAPAPRIAGAFHTTMGIIQHEGIRGLYKGLSASLLGVTEGTIQWVLYERFKRVAQRLGRDHGPGAEWAGMLAAAGGAKMTASLITYPHEVLRTRLRQPLDPVTGKQKYTGLLQTLRLVLAEEGTFALESPPLVLMNALETGARRLYGGLSAHLLRVVPNAAVMYSIYEGILRWSEKSRY</sequence>
<evidence type="ECO:0000256" key="3">
    <source>
        <dbReference type="ARBA" id="ARBA00022692"/>
    </source>
</evidence>
<evidence type="ECO:0000256" key="8">
    <source>
        <dbReference type="ARBA" id="ARBA00023136"/>
    </source>
</evidence>
<dbReference type="EMBL" id="CAJMXA010002498">
    <property type="protein sequence ID" value="CAE6482121.1"/>
    <property type="molecule type" value="Genomic_DNA"/>
</dbReference>
<feature type="repeat" description="Solcar" evidence="9">
    <location>
        <begin position="251"/>
        <end position="359"/>
    </location>
</feature>
<dbReference type="GO" id="GO:1990519">
    <property type="term" value="P:pyrimidine nucleotide import into mitochondrion"/>
    <property type="evidence" value="ECO:0007669"/>
    <property type="project" value="TreeGrafter"/>
</dbReference>
<dbReference type="PANTHER" id="PTHR45829:SF4">
    <property type="entry name" value="MITOCHONDRIAL CARRIER PROTEIN RIM2"/>
    <property type="match status" value="1"/>
</dbReference>
<evidence type="ECO:0000256" key="6">
    <source>
        <dbReference type="ARBA" id="ARBA00022989"/>
    </source>
</evidence>
<dbReference type="GO" id="GO:0005743">
    <property type="term" value="C:mitochondrial inner membrane"/>
    <property type="evidence" value="ECO:0007669"/>
    <property type="project" value="UniProtKB-SubCell"/>
</dbReference>
<evidence type="ECO:0000256" key="7">
    <source>
        <dbReference type="ARBA" id="ARBA00023128"/>
    </source>
</evidence>
<evidence type="ECO:0000256" key="9">
    <source>
        <dbReference type="PROSITE-ProRule" id="PRU00282"/>
    </source>
</evidence>
<dbReference type="GO" id="GO:0015218">
    <property type="term" value="F:pyrimidine nucleotide transmembrane transporter activity"/>
    <property type="evidence" value="ECO:0007669"/>
    <property type="project" value="InterPro"/>
</dbReference>
<evidence type="ECO:0008006" key="13">
    <source>
        <dbReference type="Google" id="ProtNLM"/>
    </source>
</evidence>
<feature type="repeat" description="Solcar" evidence="9">
    <location>
        <begin position="133"/>
        <end position="239"/>
    </location>
</feature>
<dbReference type="InterPro" id="IPR002067">
    <property type="entry name" value="MCP"/>
</dbReference>
<dbReference type="AlphaFoldDB" id="A0A8H3CKH4"/>
<dbReference type="InterPro" id="IPR018108">
    <property type="entry name" value="MCP_transmembrane"/>
</dbReference>
<keyword evidence="6" id="KW-1133">Transmembrane helix</keyword>
<evidence type="ECO:0000256" key="2">
    <source>
        <dbReference type="ARBA" id="ARBA00022448"/>
    </source>
</evidence>
<evidence type="ECO:0000256" key="1">
    <source>
        <dbReference type="ARBA" id="ARBA00004448"/>
    </source>
</evidence>
<keyword evidence="8 9" id="KW-0472">Membrane</keyword>
<evidence type="ECO:0000256" key="5">
    <source>
        <dbReference type="ARBA" id="ARBA00022792"/>
    </source>
</evidence>
<feature type="repeat" description="Solcar" evidence="9">
    <location>
        <begin position="16"/>
        <end position="123"/>
    </location>
</feature>
<keyword evidence="7" id="KW-0496">Mitochondrion</keyword>